<dbReference type="Gene3D" id="2.60.40.1180">
    <property type="entry name" value="Golgi alpha-mannosidase II"/>
    <property type="match status" value="1"/>
</dbReference>
<dbReference type="Pfam" id="PF17801">
    <property type="entry name" value="Melibiase_C"/>
    <property type="match status" value="1"/>
</dbReference>
<dbReference type="Proteomes" id="UP000027601">
    <property type="component" value="Unassembled WGS sequence"/>
</dbReference>
<keyword evidence="8" id="KW-1185">Reference proteome</keyword>
<dbReference type="InterPro" id="IPR002241">
    <property type="entry name" value="Glyco_hydro_27"/>
</dbReference>
<dbReference type="EMBL" id="BAJS01000019">
    <property type="protein sequence ID" value="GAK37375.1"/>
    <property type="molecule type" value="Genomic_DNA"/>
</dbReference>
<sequence length="480" mass="54305">MNKRKIFFSMNILVIVLALFFGSCQKYDNNEGKDQGGTDGGDTEENIHTYKAPLYWSVYEYCWKLEKQGVSNENMDISEQEWDKIIDWVARDLKPYGYDMICTDGFIPMIADDASGYMTRYGSMDLKKLVAKCKAKGLKLGIYDNPLWLHGPDNTVIQGTDITFGELKYKAGTDKVANPDKNDLWFSWVVATRKGAKEYIDGFFKHFSEMGVNYIRMDFLSWYENGSDRGLGVVGRGYGRDVYKQALQYICESAQKYGVFTSLVMPHLFESAALEKEYGNMVRIVADTGDGGWGQFSDNDRGKIYGSWPNSMNMFDGFIHWSKISGRKKVILDGDFIRLNTFVTDEEKQSVISLQLMAGGPVTVADQYSTIGDNLKFYQNEEMLALNTDKFVGKPLSSSIIDAKNQIWYGQMANGDWIVGLFNRDSSAQSRSVKFADLGIKGKMKVRDLWKHADEGETDQLNVKLSAHACKIVRLTKAAN</sequence>
<feature type="domain" description="Alpha galactosidase C-terminal" evidence="6">
    <location>
        <begin position="404"/>
        <end position="475"/>
    </location>
</feature>
<evidence type="ECO:0000256" key="2">
    <source>
        <dbReference type="ARBA" id="ARBA00022729"/>
    </source>
</evidence>
<comment type="caution">
    <text evidence="7">The sequence shown here is derived from an EMBL/GenBank/DDBJ whole genome shotgun (WGS) entry which is preliminary data.</text>
</comment>
<dbReference type="Gene3D" id="3.20.20.70">
    <property type="entry name" value="Aldolase class I"/>
    <property type="match status" value="1"/>
</dbReference>
<dbReference type="AlphaFoldDB" id="A0A069D4W1"/>
<feature type="signal peptide" evidence="5">
    <location>
        <begin position="1"/>
        <end position="26"/>
    </location>
</feature>
<evidence type="ECO:0000256" key="3">
    <source>
        <dbReference type="ARBA" id="ARBA00022801"/>
    </source>
</evidence>
<evidence type="ECO:0000313" key="8">
    <source>
        <dbReference type="Proteomes" id="UP000027601"/>
    </source>
</evidence>
<dbReference type="InterPro" id="IPR041233">
    <property type="entry name" value="Melibiase_C"/>
</dbReference>
<keyword evidence="2 5" id="KW-0732">Signal</keyword>
<dbReference type="GO" id="GO:0004553">
    <property type="term" value="F:hydrolase activity, hydrolyzing O-glycosyl compounds"/>
    <property type="evidence" value="ECO:0007669"/>
    <property type="project" value="InterPro"/>
</dbReference>
<dbReference type="PANTHER" id="PTHR11452">
    <property type="entry name" value="ALPHA-GALACTOSIDASE/ALPHA-N-ACETYLGALACTOSAMINIDASE"/>
    <property type="match status" value="1"/>
</dbReference>
<dbReference type="InterPro" id="IPR013785">
    <property type="entry name" value="Aldolase_TIM"/>
</dbReference>
<name>A0A069D4W1_9BACE</name>
<proteinExistence type="inferred from homology"/>
<organism evidence="7 8">
    <name type="scientific">Bacteroides graminisolvens DSM 19988 = JCM 15093</name>
    <dbReference type="NCBI Taxonomy" id="1121097"/>
    <lineage>
        <taxon>Bacteria</taxon>
        <taxon>Pseudomonadati</taxon>
        <taxon>Bacteroidota</taxon>
        <taxon>Bacteroidia</taxon>
        <taxon>Bacteroidales</taxon>
        <taxon>Bacteroidaceae</taxon>
        <taxon>Bacteroides</taxon>
    </lineage>
</organism>
<dbReference type="InterPro" id="IPR013780">
    <property type="entry name" value="Glyco_hydro_b"/>
</dbReference>
<keyword evidence="4" id="KW-0326">Glycosidase</keyword>
<dbReference type="eggNOG" id="COG4733">
    <property type="taxonomic scope" value="Bacteria"/>
</dbReference>
<reference evidence="7 8" key="1">
    <citation type="journal article" date="2015" name="Microbes Environ.">
        <title>Distribution and evolution of nitrogen fixation genes in the phylum bacteroidetes.</title>
        <authorList>
            <person name="Inoue J."/>
            <person name="Oshima K."/>
            <person name="Suda W."/>
            <person name="Sakamoto M."/>
            <person name="Iino T."/>
            <person name="Noda S."/>
            <person name="Hongoh Y."/>
            <person name="Hattori M."/>
            <person name="Ohkuma M."/>
        </authorList>
    </citation>
    <scope>NUCLEOTIDE SEQUENCE [LARGE SCALE GENOMIC DNA]</scope>
    <source>
        <strain evidence="7 8">JCM 15093</strain>
    </source>
</reference>
<dbReference type="PANTHER" id="PTHR11452:SF42">
    <property type="entry name" value="ALPHA-GALACTOSIDASE"/>
    <property type="match status" value="1"/>
</dbReference>
<evidence type="ECO:0000259" key="6">
    <source>
        <dbReference type="Pfam" id="PF17801"/>
    </source>
</evidence>
<evidence type="ECO:0000256" key="5">
    <source>
        <dbReference type="SAM" id="SignalP"/>
    </source>
</evidence>
<evidence type="ECO:0000256" key="1">
    <source>
        <dbReference type="ARBA" id="ARBA00009743"/>
    </source>
</evidence>
<dbReference type="SUPFAM" id="SSF51445">
    <property type="entry name" value="(Trans)glycosidases"/>
    <property type="match status" value="1"/>
</dbReference>
<dbReference type="SUPFAM" id="SSF51011">
    <property type="entry name" value="Glycosyl hydrolase domain"/>
    <property type="match status" value="1"/>
</dbReference>
<dbReference type="InterPro" id="IPR017853">
    <property type="entry name" value="GH"/>
</dbReference>
<evidence type="ECO:0000313" key="7">
    <source>
        <dbReference type="EMBL" id="GAK37375.1"/>
    </source>
</evidence>
<keyword evidence="3" id="KW-0378">Hydrolase</keyword>
<accession>A0A069D4W1</accession>
<feature type="chain" id="PRO_5001659957" evidence="5">
    <location>
        <begin position="27"/>
        <end position="480"/>
    </location>
</feature>
<dbReference type="GO" id="GO:0005975">
    <property type="term" value="P:carbohydrate metabolic process"/>
    <property type="evidence" value="ECO:0007669"/>
    <property type="project" value="InterPro"/>
</dbReference>
<comment type="similarity">
    <text evidence="1">Belongs to the glycosyl hydrolase 27 family.</text>
</comment>
<evidence type="ECO:0000256" key="4">
    <source>
        <dbReference type="ARBA" id="ARBA00023295"/>
    </source>
</evidence>
<protein>
    <submittedName>
        <fullName evidence="7">Isomalto-dextranase precurso</fullName>
    </submittedName>
</protein>
<gene>
    <name evidence="7" type="ORF">JCM15093_2623</name>
</gene>
<dbReference type="PROSITE" id="PS51257">
    <property type="entry name" value="PROKAR_LIPOPROTEIN"/>
    <property type="match status" value="1"/>
</dbReference>